<dbReference type="PROSITE" id="PS00174">
    <property type="entry name" value="P_GLUCOSE_ISOMERASE_2"/>
    <property type="match status" value="1"/>
</dbReference>
<dbReference type="PROSITE" id="PS00765">
    <property type="entry name" value="P_GLUCOSE_ISOMERASE_1"/>
    <property type="match status" value="1"/>
</dbReference>
<dbReference type="GO" id="GO:0006094">
    <property type="term" value="P:gluconeogenesis"/>
    <property type="evidence" value="ECO:0007669"/>
    <property type="project" value="UniProtKB-KW"/>
</dbReference>
<reference evidence="8" key="2">
    <citation type="submission" date="2025-08" db="UniProtKB">
        <authorList>
            <consortium name="Ensembl"/>
        </authorList>
    </citation>
    <scope>IDENTIFICATION</scope>
</reference>
<dbReference type="Proteomes" id="UP000265100">
    <property type="component" value="Chromosome 1"/>
</dbReference>
<evidence type="ECO:0000313" key="9">
    <source>
        <dbReference type="Proteomes" id="UP000265100"/>
    </source>
</evidence>
<dbReference type="GO" id="GO:0051156">
    <property type="term" value="P:glucose 6-phosphate metabolic process"/>
    <property type="evidence" value="ECO:0007669"/>
    <property type="project" value="TreeGrafter"/>
</dbReference>
<dbReference type="InterPro" id="IPR018189">
    <property type="entry name" value="Phosphoglucose_isomerase_CS"/>
</dbReference>
<evidence type="ECO:0000256" key="7">
    <source>
        <dbReference type="RuleBase" id="RU000612"/>
    </source>
</evidence>
<dbReference type="SUPFAM" id="SSF53697">
    <property type="entry name" value="SIS domain"/>
    <property type="match status" value="1"/>
</dbReference>
<reference evidence="8" key="3">
    <citation type="submission" date="2025-09" db="UniProtKB">
        <authorList>
            <consortium name="Ensembl"/>
        </authorList>
    </citation>
    <scope>IDENTIFICATION</scope>
</reference>
<dbReference type="PRINTS" id="PR00662">
    <property type="entry name" value="G6PISOMERASE"/>
</dbReference>
<evidence type="ECO:0000256" key="4">
    <source>
        <dbReference type="ARBA" id="ARBA00018388"/>
    </source>
</evidence>
<evidence type="ECO:0000313" key="8">
    <source>
        <dbReference type="Ensembl" id="ENSACLP00000079090.1"/>
    </source>
</evidence>
<keyword evidence="9" id="KW-1185">Reference proteome</keyword>
<dbReference type="InterPro" id="IPR035476">
    <property type="entry name" value="SIS_PGI_1"/>
</dbReference>
<dbReference type="EC" id="5.3.1.9" evidence="3 7"/>
<proteinExistence type="inferred from homology"/>
<evidence type="ECO:0000256" key="2">
    <source>
        <dbReference type="ARBA" id="ARBA00006604"/>
    </source>
</evidence>
<keyword evidence="7" id="KW-0324">Glycolysis</keyword>
<dbReference type="GeneTree" id="ENSGT00390000000707"/>
<dbReference type="GO" id="GO:0006096">
    <property type="term" value="P:glycolytic process"/>
    <property type="evidence" value="ECO:0007669"/>
    <property type="project" value="UniProtKB-KW"/>
</dbReference>
<dbReference type="GO" id="GO:0048029">
    <property type="term" value="F:monosaccharide binding"/>
    <property type="evidence" value="ECO:0007669"/>
    <property type="project" value="TreeGrafter"/>
</dbReference>
<comment type="pathway">
    <text evidence="1 7">Carbohydrate degradation; glycolysis; D-glyceraldehyde 3-phosphate and glycerone phosphate from D-glucose: step 2/4.</text>
</comment>
<protein>
    <recommendedName>
        <fullName evidence="4 7">Glucose-6-phosphate isomerase</fullName>
        <ecNumber evidence="3 7">5.3.1.9</ecNumber>
    </recommendedName>
</protein>
<dbReference type="CDD" id="cd05016">
    <property type="entry name" value="SIS_PGI_2"/>
    <property type="match status" value="1"/>
</dbReference>
<evidence type="ECO:0000256" key="1">
    <source>
        <dbReference type="ARBA" id="ARBA00004926"/>
    </source>
</evidence>
<dbReference type="AlphaFoldDB" id="A0AAX7VBR2"/>
<name>A0AAX7VBR2_ASTCA</name>
<dbReference type="GO" id="GO:0097367">
    <property type="term" value="F:carbohydrate derivative binding"/>
    <property type="evidence" value="ECO:0007669"/>
    <property type="project" value="InterPro"/>
</dbReference>
<comment type="catalytic activity">
    <reaction evidence="5 7">
        <text>alpha-D-glucose 6-phosphate = beta-D-fructose 6-phosphate</text>
        <dbReference type="Rhea" id="RHEA:11816"/>
        <dbReference type="ChEBI" id="CHEBI:57634"/>
        <dbReference type="ChEBI" id="CHEBI:58225"/>
        <dbReference type="EC" id="5.3.1.9"/>
    </reaction>
</comment>
<dbReference type="GO" id="GO:0004347">
    <property type="term" value="F:glucose-6-phosphate isomerase activity"/>
    <property type="evidence" value="ECO:0007669"/>
    <property type="project" value="UniProtKB-EC"/>
</dbReference>
<dbReference type="CDD" id="cd05015">
    <property type="entry name" value="SIS_PGI_1"/>
    <property type="match status" value="1"/>
</dbReference>
<dbReference type="PANTHER" id="PTHR11469">
    <property type="entry name" value="GLUCOSE-6-PHOSPHATE ISOMERASE"/>
    <property type="match status" value="1"/>
</dbReference>
<dbReference type="PANTHER" id="PTHR11469:SF3">
    <property type="entry name" value="GLUCOSE-6-PHOSPHATE ISOMERASE"/>
    <property type="match status" value="1"/>
</dbReference>
<dbReference type="PROSITE" id="PS51463">
    <property type="entry name" value="P_GLUCOSE_ISOMERASE_3"/>
    <property type="match status" value="1"/>
</dbReference>
<reference evidence="8" key="1">
    <citation type="submission" date="2018-05" db="EMBL/GenBank/DDBJ databases">
        <authorList>
            <person name="Datahose"/>
        </authorList>
    </citation>
    <scope>NUCLEOTIDE SEQUENCE</scope>
</reference>
<dbReference type="Gene3D" id="1.10.1390.10">
    <property type="match status" value="1"/>
</dbReference>
<accession>A0AAX7VBR2</accession>
<dbReference type="Pfam" id="PF00342">
    <property type="entry name" value="PGI"/>
    <property type="match status" value="1"/>
</dbReference>
<dbReference type="GO" id="GO:0005829">
    <property type="term" value="C:cytosol"/>
    <property type="evidence" value="ECO:0007669"/>
    <property type="project" value="TreeGrafter"/>
</dbReference>
<dbReference type="InterPro" id="IPR023096">
    <property type="entry name" value="G6P_Isomerase_C"/>
</dbReference>
<comment type="function">
    <text evidence="6">In the cytoplasm, catalyzes the conversion of glucose-6-phosphate to fructose-6-phosphate, the second step in glycolysis, and the reverse reaction during gluconeogenesis. Besides it's role as a glycolytic enzyme, also acts as a secreted cytokine: acts as an angiogenic factor (AMF) that stimulates endothelial cell motility. Acts as a neurotrophic factor, neuroleukin, for spinal and sensory neurons. It is secreted by lectin-stimulated T-cells and induces immunoglobulin secretion.</text>
</comment>
<dbReference type="InterPro" id="IPR035482">
    <property type="entry name" value="SIS_PGI_2"/>
</dbReference>
<dbReference type="InterPro" id="IPR001672">
    <property type="entry name" value="G6P_Isomerase"/>
</dbReference>
<evidence type="ECO:0000256" key="5">
    <source>
        <dbReference type="ARBA" id="ARBA00029321"/>
    </source>
</evidence>
<dbReference type="Ensembl" id="ENSACLT00000075066.1">
    <property type="protein sequence ID" value="ENSACLP00000079090.1"/>
    <property type="gene ID" value="ENSACLG00000017912.2"/>
</dbReference>
<organism evidence="8 9">
    <name type="scientific">Astatotilapia calliptera</name>
    <name type="common">Eastern happy</name>
    <name type="synonym">Chromis callipterus</name>
    <dbReference type="NCBI Taxonomy" id="8154"/>
    <lineage>
        <taxon>Eukaryota</taxon>
        <taxon>Metazoa</taxon>
        <taxon>Chordata</taxon>
        <taxon>Craniata</taxon>
        <taxon>Vertebrata</taxon>
        <taxon>Euteleostomi</taxon>
        <taxon>Actinopterygii</taxon>
        <taxon>Neopterygii</taxon>
        <taxon>Teleostei</taxon>
        <taxon>Neoteleostei</taxon>
        <taxon>Acanthomorphata</taxon>
        <taxon>Ovalentaria</taxon>
        <taxon>Cichlomorphae</taxon>
        <taxon>Cichliformes</taxon>
        <taxon>Cichlidae</taxon>
        <taxon>African cichlids</taxon>
        <taxon>Pseudocrenilabrinae</taxon>
        <taxon>Haplochromini</taxon>
        <taxon>Astatotilapia</taxon>
    </lineage>
</organism>
<evidence type="ECO:0000256" key="3">
    <source>
        <dbReference type="ARBA" id="ARBA00011952"/>
    </source>
</evidence>
<keyword evidence="7" id="KW-0413">Isomerase</keyword>
<sequence>MDSMGLTQDPNFQKLQEWYTAHALGLNMRHMFEADKERFNKLSLTLKTEDGDILLDYSKNLITEDVMKMLVDLAKSRGIEAAREKMFTGEKINFTEGRAVLHVALRNRSNTPIMVDGKDVMPDVNKVLEKMKGFCHKVRSGEWKGYTGKAITDVVNVGIGGSDLGPLMVTEALKPYSKDGPRVWFVSNIDGTHIAKTLAQLNPETTLFIIASKTFTTQETITNAESAKAWFLEHAKDVSLQQSCTPKVKDFGIDTENMFEFWDWVGGRFSLWSAIGMAIALHIGMYSKHTHTFQGDKHFRTAPLDKNAPILLALLGIWYINFFHAETQAMLPYDQYMHRFTAYFQQGDMESNGKYITNHGTRVNYHTGPIVWGEPGTNGQHAFYQLIHQGTRMVPCDFLIPAQSQHPIRDNLHHKILLANFLAQTEALMKGKTTEEAKRELEASGLSGEALEKILPHKVFQGNRPTNSIIFKKLTPYTLGVLIAMYDHKIFVQGLMWEINSFDQWGVELGKQLAKKIEPELKDTAEIHSHDSSTNGLINFLKKNFA</sequence>
<evidence type="ECO:0000256" key="6">
    <source>
        <dbReference type="ARBA" id="ARBA00046209"/>
    </source>
</evidence>
<dbReference type="NCBIfam" id="NF001211">
    <property type="entry name" value="PRK00179.1"/>
    <property type="match status" value="1"/>
</dbReference>
<dbReference type="Gene3D" id="3.40.50.10490">
    <property type="entry name" value="Glucose-6-phosphate isomerase like protein, domain 1"/>
    <property type="match status" value="2"/>
</dbReference>
<comment type="similarity">
    <text evidence="2 7">Belongs to the GPI family.</text>
</comment>
<dbReference type="InterPro" id="IPR046348">
    <property type="entry name" value="SIS_dom_sf"/>
</dbReference>
<dbReference type="HAMAP" id="MF_00473">
    <property type="entry name" value="G6P_isomerase"/>
    <property type="match status" value="1"/>
</dbReference>
<keyword evidence="7" id="KW-0312">Gluconeogenesis</keyword>